<reference evidence="2 3" key="1">
    <citation type="submission" date="2014-04" db="EMBL/GenBank/DDBJ databases">
        <title>Genome assembly of Hyalangium minutum DSM 14724.</title>
        <authorList>
            <person name="Sharma G."/>
            <person name="Subramanian S."/>
        </authorList>
    </citation>
    <scope>NUCLEOTIDE SEQUENCE [LARGE SCALE GENOMIC DNA]</scope>
    <source>
        <strain evidence="2 3">DSM 14724</strain>
    </source>
</reference>
<comment type="caution">
    <text evidence="2">The sequence shown here is derived from an EMBL/GenBank/DDBJ whole genome shotgun (WGS) entry which is preliminary data.</text>
</comment>
<name>A0A085WEH4_9BACT</name>
<evidence type="ECO:0000256" key="1">
    <source>
        <dbReference type="SAM" id="MobiDB-lite"/>
    </source>
</evidence>
<dbReference type="RefSeq" id="WP_063769265.1">
    <property type="nucleotide sequence ID" value="NZ_JMCB01000011.1"/>
</dbReference>
<accession>A0A085WEH4</accession>
<feature type="region of interest" description="Disordered" evidence="1">
    <location>
        <begin position="135"/>
        <end position="154"/>
    </location>
</feature>
<dbReference type="AlphaFoldDB" id="A0A085WEH4"/>
<dbReference type="EMBL" id="JMCB01000011">
    <property type="protein sequence ID" value="KFE66087.1"/>
    <property type="molecule type" value="Genomic_DNA"/>
</dbReference>
<proteinExistence type="predicted"/>
<protein>
    <submittedName>
        <fullName evidence="2">Uncharacterized protein</fullName>
    </submittedName>
</protein>
<dbReference type="Proteomes" id="UP000028725">
    <property type="component" value="Unassembled WGS sequence"/>
</dbReference>
<keyword evidence="3" id="KW-1185">Reference proteome</keyword>
<sequence length="154" mass="17501">MSLIREWTFGNHTARWEEPDLLRLTWRGPTRVEDVDSLVLIVKAVAAERPIFVISDVSQSTIDKAARERFSQSLHAQWFHGLVYVGADALQRAITKAIVIALYLTGKWRVDIEFADTEDEAQRIVSRIRRARGVPDPHRESAVPLSLQEPQAMA</sequence>
<evidence type="ECO:0000313" key="2">
    <source>
        <dbReference type="EMBL" id="KFE66087.1"/>
    </source>
</evidence>
<dbReference type="OrthoDB" id="5522221at2"/>
<organism evidence="2 3">
    <name type="scientific">Hyalangium minutum</name>
    <dbReference type="NCBI Taxonomy" id="394096"/>
    <lineage>
        <taxon>Bacteria</taxon>
        <taxon>Pseudomonadati</taxon>
        <taxon>Myxococcota</taxon>
        <taxon>Myxococcia</taxon>
        <taxon>Myxococcales</taxon>
        <taxon>Cystobacterineae</taxon>
        <taxon>Archangiaceae</taxon>
        <taxon>Hyalangium</taxon>
    </lineage>
</organism>
<gene>
    <name evidence="2" type="ORF">DB31_1152</name>
</gene>
<evidence type="ECO:0000313" key="3">
    <source>
        <dbReference type="Proteomes" id="UP000028725"/>
    </source>
</evidence>